<dbReference type="GeneID" id="12446767"/>
<dbReference type="OrthoDB" id="28233at2157"/>
<dbReference type="KEGG" id="hwc:Hqrw_2038"/>
<evidence type="ECO:0000313" key="3">
    <source>
        <dbReference type="EMBL" id="CCC39946.1"/>
    </source>
</evidence>
<reference evidence="3 4" key="1">
    <citation type="journal article" date="2011" name="PLoS ONE">
        <title>Haloquadratum walsbyi: limited diversity in a global pond.</title>
        <authorList>
            <person name="Dyall-Smith M."/>
            <person name="Pfeiffer F."/>
            <person name="Klee K."/>
            <person name="Palm P."/>
            <person name="Gross K."/>
            <person name="Schuster S.C."/>
            <person name="Rampp M."/>
            <person name="Oesterhelt D."/>
        </authorList>
    </citation>
    <scope>NUCLEOTIDE SEQUENCE [LARGE SCALE GENOMIC DNA]</scope>
    <source>
        <strain evidence="4">DSM 16854 / JCM 12705 / C23</strain>
    </source>
</reference>
<dbReference type="SMART" id="SM00966">
    <property type="entry name" value="SpoVT_AbrB"/>
    <property type="match status" value="1"/>
</dbReference>
<sequence length="82" mass="9354">MSGEVRTDKRGRVTIPKEVRDRYGKKFRLVELDSGIKLVPIPDDPLEELRAAASNELREAPLDDLEEAAREEAREQASEHVR</sequence>
<evidence type="ECO:0000256" key="1">
    <source>
        <dbReference type="SAM" id="MobiDB-lite"/>
    </source>
</evidence>
<organism evidence="3 4">
    <name type="scientific">Haloquadratum walsbyi (strain DSM 16854 / JCM 12705 / C23)</name>
    <dbReference type="NCBI Taxonomy" id="768065"/>
    <lineage>
        <taxon>Archaea</taxon>
        <taxon>Methanobacteriati</taxon>
        <taxon>Methanobacteriota</taxon>
        <taxon>Stenosarchaea group</taxon>
        <taxon>Halobacteria</taxon>
        <taxon>Halobacteriales</taxon>
        <taxon>Haloferacaceae</taxon>
        <taxon>Haloquadratum</taxon>
    </lineage>
</organism>
<dbReference type="InterPro" id="IPR007159">
    <property type="entry name" value="SpoVT-AbrB_dom"/>
</dbReference>
<dbReference type="RefSeq" id="WP_014555693.1">
    <property type="nucleotide sequence ID" value="NC_017459.1"/>
</dbReference>
<dbReference type="EMBL" id="FR746099">
    <property type="protein sequence ID" value="CCC39946.1"/>
    <property type="molecule type" value="Genomic_DNA"/>
</dbReference>
<dbReference type="SUPFAM" id="SSF89447">
    <property type="entry name" value="AbrB/MazE/MraZ-like"/>
    <property type="match status" value="1"/>
</dbReference>
<proteinExistence type="predicted"/>
<accession>G0LKI8</accession>
<evidence type="ECO:0000259" key="2">
    <source>
        <dbReference type="SMART" id="SM00966"/>
    </source>
</evidence>
<evidence type="ECO:0000313" key="4">
    <source>
        <dbReference type="Proteomes" id="UP000007954"/>
    </source>
</evidence>
<protein>
    <recommendedName>
        <fullName evidence="2">SpoVT-AbrB domain-containing protein</fullName>
    </recommendedName>
</protein>
<gene>
    <name evidence="3" type="ordered locus">Hqrw_2038</name>
</gene>
<feature type="compositionally biased region" description="Basic and acidic residues" evidence="1">
    <location>
        <begin position="56"/>
        <end position="82"/>
    </location>
</feature>
<dbReference type="HOGENOM" id="CLU_173007_1_0_2"/>
<dbReference type="GO" id="GO:0003677">
    <property type="term" value="F:DNA binding"/>
    <property type="evidence" value="ECO:0007669"/>
    <property type="project" value="InterPro"/>
</dbReference>
<dbReference type="Proteomes" id="UP000007954">
    <property type="component" value="Chromosome"/>
</dbReference>
<feature type="region of interest" description="Disordered" evidence="1">
    <location>
        <begin position="52"/>
        <end position="82"/>
    </location>
</feature>
<feature type="domain" description="SpoVT-AbrB" evidence="2">
    <location>
        <begin position="5"/>
        <end position="46"/>
    </location>
</feature>
<dbReference type="AlphaFoldDB" id="G0LKI8"/>
<dbReference type="InterPro" id="IPR037914">
    <property type="entry name" value="SpoVT-AbrB_sf"/>
</dbReference>
<name>G0LKI8_HALWC</name>